<dbReference type="PROSITE" id="PS50109">
    <property type="entry name" value="HIS_KIN"/>
    <property type="match status" value="1"/>
</dbReference>
<dbReference type="InterPro" id="IPR011006">
    <property type="entry name" value="CheY-like_superfamily"/>
</dbReference>
<feature type="modified residue" description="4-aspartylphosphate" evidence="6">
    <location>
        <position position="1109"/>
    </location>
</feature>
<keyword evidence="12" id="KW-1185">Reference proteome</keyword>
<evidence type="ECO:0000256" key="6">
    <source>
        <dbReference type="PROSITE-ProRule" id="PRU00169"/>
    </source>
</evidence>
<dbReference type="PROSITE" id="PS50110">
    <property type="entry name" value="RESPONSE_REGULATORY"/>
    <property type="match status" value="1"/>
</dbReference>
<keyword evidence="11" id="KW-0067">ATP-binding</keyword>
<accession>A0ABW0QSS6</accession>
<keyword evidence="7" id="KW-0812">Transmembrane</keyword>
<dbReference type="InterPro" id="IPR005467">
    <property type="entry name" value="His_kinase_dom"/>
</dbReference>
<dbReference type="RefSeq" id="WP_377321628.1">
    <property type="nucleotide sequence ID" value="NZ_JBHSNF010000003.1"/>
</dbReference>
<dbReference type="Pfam" id="PF00072">
    <property type="entry name" value="Response_reg"/>
    <property type="match status" value="1"/>
</dbReference>
<gene>
    <name evidence="11" type="ORF">ACFPPA_15835</name>
</gene>
<dbReference type="InterPro" id="IPR015943">
    <property type="entry name" value="WD40/YVTN_repeat-like_dom_sf"/>
</dbReference>
<evidence type="ECO:0000256" key="8">
    <source>
        <dbReference type="SAM" id="SignalP"/>
    </source>
</evidence>
<dbReference type="InterPro" id="IPR003594">
    <property type="entry name" value="HATPase_dom"/>
</dbReference>
<dbReference type="Gene3D" id="2.60.40.10">
    <property type="entry name" value="Immunoglobulins"/>
    <property type="match status" value="1"/>
</dbReference>
<dbReference type="SUPFAM" id="SSF63829">
    <property type="entry name" value="Calcium-dependent phosphotriesterase"/>
    <property type="match status" value="2"/>
</dbReference>
<dbReference type="Proteomes" id="UP001596114">
    <property type="component" value="Unassembled WGS sequence"/>
</dbReference>
<evidence type="ECO:0000313" key="12">
    <source>
        <dbReference type="Proteomes" id="UP001596114"/>
    </source>
</evidence>
<dbReference type="GO" id="GO:0005524">
    <property type="term" value="F:ATP binding"/>
    <property type="evidence" value="ECO:0007669"/>
    <property type="project" value="UniProtKB-KW"/>
</dbReference>
<organism evidence="11 12">
    <name type="scientific">Rhodanobacter ginsengisoli</name>
    <dbReference type="NCBI Taxonomy" id="418646"/>
    <lineage>
        <taxon>Bacteria</taxon>
        <taxon>Pseudomonadati</taxon>
        <taxon>Pseudomonadota</taxon>
        <taxon>Gammaproteobacteria</taxon>
        <taxon>Lysobacterales</taxon>
        <taxon>Rhodanobacteraceae</taxon>
        <taxon>Rhodanobacter</taxon>
    </lineage>
</organism>
<evidence type="ECO:0000256" key="1">
    <source>
        <dbReference type="ARBA" id="ARBA00000085"/>
    </source>
</evidence>
<evidence type="ECO:0000259" key="9">
    <source>
        <dbReference type="PROSITE" id="PS50109"/>
    </source>
</evidence>
<dbReference type="Pfam" id="PF07495">
    <property type="entry name" value="Y_Y_Y"/>
    <property type="match status" value="1"/>
</dbReference>
<keyword evidence="8" id="KW-0732">Signal</keyword>
<feature type="transmembrane region" description="Helical" evidence="7">
    <location>
        <begin position="774"/>
        <end position="795"/>
    </location>
</feature>
<keyword evidence="3 6" id="KW-0597">Phosphoprotein</keyword>
<dbReference type="InterPro" id="IPR036890">
    <property type="entry name" value="HATPase_C_sf"/>
</dbReference>
<evidence type="ECO:0000256" key="3">
    <source>
        <dbReference type="ARBA" id="ARBA00022553"/>
    </source>
</evidence>
<dbReference type="Gene3D" id="3.30.565.10">
    <property type="entry name" value="Histidine kinase-like ATPase, C-terminal domain"/>
    <property type="match status" value="1"/>
</dbReference>
<evidence type="ECO:0000256" key="5">
    <source>
        <dbReference type="ARBA" id="ARBA00022777"/>
    </source>
</evidence>
<evidence type="ECO:0000313" key="11">
    <source>
        <dbReference type="EMBL" id="MFC5527212.1"/>
    </source>
</evidence>
<feature type="domain" description="Response regulatory" evidence="10">
    <location>
        <begin position="1060"/>
        <end position="1177"/>
    </location>
</feature>
<dbReference type="InterPro" id="IPR003661">
    <property type="entry name" value="HisK_dim/P_dom"/>
</dbReference>
<evidence type="ECO:0000256" key="7">
    <source>
        <dbReference type="SAM" id="Phobius"/>
    </source>
</evidence>
<dbReference type="InterPro" id="IPR001789">
    <property type="entry name" value="Sig_transdc_resp-reg_receiver"/>
</dbReference>
<dbReference type="SMART" id="SM00387">
    <property type="entry name" value="HATPase_c"/>
    <property type="match status" value="1"/>
</dbReference>
<dbReference type="SUPFAM" id="SSF47384">
    <property type="entry name" value="Homodimeric domain of signal transducing histidine kinase"/>
    <property type="match status" value="1"/>
</dbReference>
<keyword evidence="7" id="KW-1133">Transmembrane helix</keyword>
<evidence type="ECO:0000256" key="4">
    <source>
        <dbReference type="ARBA" id="ARBA00022679"/>
    </source>
</evidence>
<dbReference type="SUPFAM" id="SSF52172">
    <property type="entry name" value="CheY-like"/>
    <property type="match status" value="1"/>
</dbReference>
<name>A0ABW0QSS6_9GAMM</name>
<dbReference type="Gene3D" id="2.130.10.10">
    <property type="entry name" value="YVTN repeat-like/Quinoprotein amine dehydrogenase"/>
    <property type="match status" value="3"/>
</dbReference>
<keyword evidence="5" id="KW-0418">Kinase</keyword>
<dbReference type="Pfam" id="PF02518">
    <property type="entry name" value="HATPase_c"/>
    <property type="match status" value="1"/>
</dbReference>
<keyword evidence="11" id="KW-0547">Nucleotide-binding</keyword>
<reference evidence="12" key="1">
    <citation type="journal article" date="2019" name="Int. J. Syst. Evol. Microbiol.">
        <title>The Global Catalogue of Microorganisms (GCM) 10K type strain sequencing project: providing services to taxonomists for standard genome sequencing and annotation.</title>
        <authorList>
            <consortium name="The Broad Institute Genomics Platform"/>
            <consortium name="The Broad Institute Genome Sequencing Center for Infectious Disease"/>
            <person name="Wu L."/>
            <person name="Ma J."/>
        </authorList>
    </citation>
    <scope>NUCLEOTIDE SEQUENCE [LARGE SCALE GENOMIC DNA]</scope>
    <source>
        <strain evidence="12">CGMCC 1.16619</strain>
    </source>
</reference>
<dbReference type="CDD" id="cd00082">
    <property type="entry name" value="HisKA"/>
    <property type="match status" value="1"/>
</dbReference>
<dbReference type="CDD" id="cd17546">
    <property type="entry name" value="REC_hyHK_CKI1_RcsC-like"/>
    <property type="match status" value="1"/>
</dbReference>
<proteinExistence type="predicted"/>
<dbReference type="InterPro" id="IPR013783">
    <property type="entry name" value="Ig-like_fold"/>
</dbReference>
<keyword evidence="4" id="KW-0808">Transferase</keyword>
<evidence type="ECO:0000259" key="10">
    <source>
        <dbReference type="PROSITE" id="PS50110"/>
    </source>
</evidence>
<dbReference type="InterPro" id="IPR011110">
    <property type="entry name" value="Reg_prop"/>
</dbReference>
<dbReference type="EMBL" id="JBHSNF010000003">
    <property type="protein sequence ID" value="MFC5527212.1"/>
    <property type="molecule type" value="Genomic_DNA"/>
</dbReference>
<comment type="catalytic activity">
    <reaction evidence="1">
        <text>ATP + protein L-histidine = ADP + protein N-phospho-L-histidine.</text>
        <dbReference type="EC" id="2.7.13.3"/>
    </reaction>
</comment>
<dbReference type="InterPro" id="IPR011123">
    <property type="entry name" value="Y_Y_Y"/>
</dbReference>
<dbReference type="SMART" id="SM00448">
    <property type="entry name" value="REC"/>
    <property type="match status" value="1"/>
</dbReference>
<dbReference type="Pfam" id="PF07494">
    <property type="entry name" value="Reg_prop"/>
    <property type="match status" value="1"/>
</dbReference>
<dbReference type="InterPro" id="IPR004358">
    <property type="entry name" value="Sig_transdc_His_kin-like_C"/>
</dbReference>
<evidence type="ECO:0000256" key="2">
    <source>
        <dbReference type="ARBA" id="ARBA00012438"/>
    </source>
</evidence>
<feature type="signal peptide" evidence="8">
    <location>
        <begin position="1"/>
        <end position="17"/>
    </location>
</feature>
<feature type="domain" description="Histidine kinase" evidence="9">
    <location>
        <begin position="828"/>
        <end position="1042"/>
    </location>
</feature>
<sequence length="1188" mass="129378">MLSAVLLGMTLGLGAPAGGAPVPLPVVTASPFSRLPTPQFRRYGIADGLPSSAVYAVVQDRDGAMWFATKGGIARYDGVDFTVFRHVANDPDSLYDNGIASLLFDRDGRLWAGGLEAGLNRYDAASGKFLHWQHDPHDPSSLSSDKVWTIAQDVDGSLLVGTVHGLDRLLPDGHGFAHVANPLLGPDPAAFGLVAALYVDAQRQLWIGSSRGLFRRDADGHMHKVSQLDSSVPIDAWHIDGEGDEVRIASTRGLLLVGKDDIARPFGVGVIPSGNVLSSVRDAAGRLWVGAQQGLFLQRSPGGPMMPVTDQPVLRGDLPGTWVWSMLVDHEGGLWVGLLDGGVAYLAPGWNDTSRFTHIPDDPASLRDSIVTAMARGHDGRVWVGERGGRVDKLDPLTGKVEHVLSGLGGDVLGMTQDARDRLWIAVRGGLYRYERGKPSVRVDPGHRWLKHPLEVELGPDDRMYARTFGEGLFRVDQETLAVSRVPMEQTNQRVLWGSQLTLHDGSFWYASDGGMLRLDTQHDRFEAIAGVSNDRAVNAFDFTAHGLWMVRPDGLEHYHYHGDGLLLDRTVGAAQGWPSINVVDMRVDARQRVWLLGHDGLWCFDPVRGRFRSFGLQDGLANGEFSRGFALMPDGNMYAPTLGGVVGFDPDRIRERSGRPPLAITRVSVRRHGKLQPLPAGQTSIELGWRERGFDVTARLFSYVDPAANRYRFKLRGFDTSWVDAGNHGEREFAGLGAGSYRLDVEAAGPNGQWSHLPRPLLIQVQAPPWARWWAWLGYVLLTVAFVGLILQGWRRRLARQHHMQLVEQQRQMAEAASAAKTQFLATLSHEIRTPMTGVMGMAELLLSTPLNPQQHDYTQAMQRSGGMLLKLLNDALDLARIEAGRLELELAPFDPRQLLEDVAQLEQGLAHAKGIRFVLEQADDLPARLIGDAVRIKQVLLNLANNALKFTEHGHVSLRAQRSVDGLEFSVSDTGPGIPEASQARLFQRFEQADGPQRRAGSGLGLAICRELVDMMGGSIELVSRLGYGSTFRVRLPLAEPVEVQAMPAGPVASGSYRLLLVEDDGIVAAVIRGLLEREGHTVVHVLNGLAALAELAHANFDAVLLDLDLPGVDGFQIARLIRQREAAGEHLPTVAVTARSGSEDEARARAAGMDGFLRKPLSGEQLASVLARIVGTAAPATADPA</sequence>
<dbReference type="PANTHER" id="PTHR43047:SF72">
    <property type="entry name" value="OSMOSENSING HISTIDINE PROTEIN KINASE SLN1"/>
    <property type="match status" value="1"/>
</dbReference>
<dbReference type="SUPFAM" id="SSF55874">
    <property type="entry name" value="ATPase domain of HSP90 chaperone/DNA topoisomerase II/histidine kinase"/>
    <property type="match status" value="1"/>
</dbReference>
<feature type="chain" id="PRO_5046124826" description="histidine kinase" evidence="8">
    <location>
        <begin position="18"/>
        <end position="1188"/>
    </location>
</feature>
<dbReference type="SMART" id="SM00388">
    <property type="entry name" value="HisKA"/>
    <property type="match status" value="1"/>
</dbReference>
<protein>
    <recommendedName>
        <fullName evidence="2">histidine kinase</fullName>
        <ecNumber evidence="2">2.7.13.3</ecNumber>
    </recommendedName>
</protein>
<dbReference type="Gene3D" id="1.10.287.130">
    <property type="match status" value="1"/>
</dbReference>
<comment type="caution">
    <text evidence="11">The sequence shown here is derived from an EMBL/GenBank/DDBJ whole genome shotgun (WGS) entry which is preliminary data.</text>
</comment>
<dbReference type="Gene3D" id="3.40.50.2300">
    <property type="match status" value="1"/>
</dbReference>
<dbReference type="Pfam" id="PF00512">
    <property type="entry name" value="HisKA"/>
    <property type="match status" value="1"/>
</dbReference>
<dbReference type="PANTHER" id="PTHR43047">
    <property type="entry name" value="TWO-COMPONENT HISTIDINE PROTEIN KINASE"/>
    <property type="match status" value="1"/>
</dbReference>
<dbReference type="InterPro" id="IPR036097">
    <property type="entry name" value="HisK_dim/P_sf"/>
</dbReference>
<dbReference type="PRINTS" id="PR00344">
    <property type="entry name" value="BCTRLSENSOR"/>
</dbReference>
<dbReference type="CDD" id="cd16922">
    <property type="entry name" value="HATPase_EvgS-ArcB-TorS-like"/>
    <property type="match status" value="1"/>
</dbReference>
<dbReference type="EC" id="2.7.13.3" evidence="2"/>
<keyword evidence="7" id="KW-0472">Membrane</keyword>